<reference evidence="4" key="1">
    <citation type="journal article" date="2023" name="Mar. Drugs">
        <title>Gemmata algarum, a Novel Planctomycete Isolated from an Algal Mat, Displays Antimicrobial Activity.</title>
        <authorList>
            <person name="Kumar G."/>
            <person name="Kallscheuer N."/>
            <person name="Kashif M."/>
            <person name="Ahamad S."/>
            <person name="Jagadeeshwari U."/>
            <person name="Pannikurungottu S."/>
            <person name="Haufschild T."/>
            <person name="Kabuu M."/>
            <person name="Sasikala C."/>
            <person name="Jogler C."/>
            <person name="Ramana C."/>
        </authorList>
    </citation>
    <scope>NUCLEOTIDE SEQUENCE [LARGE SCALE GENOMIC DNA]</scope>
    <source>
        <strain evidence="4">JC673</strain>
    </source>
</reference>
<name>A0ABU5EZW1_9BACT</name>
<dbReference type="EMBL" id="JAXBLV010000184">
    <property type="protein sequence ID" value="MDY3560841.1"/>
    <property type="molecule type" value="Genomic_DNA"/>
</dbReference>
<feature type="compositionally biased region" description="Polar residues" evidence="1">
    <location>
        <begin position="154"/>
        <end position="169"/>
    </location>
</feature>
<comment type="caution">
    <text evidence="3">The sequence shown here is derived from an EMBL/GenBank/DDBJ whole genome shotgun (WGS) entry which is preliminary data.</text>
</comment>
<keyword evidence="4" id="KW-1185">Reference proteome</keyword>
<accession>A0ABU5EZW1</accession>
<keyword evidence="2" id="KW-0732">Signal</keyword>
<dbReference type="Proteomes" id="UP001272242">
    <property type="component" value="Unassembled WGS sequence"/>
</dbReference>
<evidence type="ECO:0000313" key="4">
    <source>
        <dbReference type="Proteomes" id="UP001272242"/>
    </source>
</evidence>
<protein>
    <submittedName>
        <fullName evidence="3">Uncharacterized protein</fullName>
    </submittedName>
</protein>
<proteinExistence type="predicted"/>
<evidence type="ECO:0000313" key="3">
    <source>
        <dbReference type="EMBL" id="MDY3560841.1"/>
    </source>
</evidence>
<gene>
    <name evidence="3" type="ORF">R5W23_002090</name>
</gene>
<organism evidence="3 4">
    <name type="scientific">Gemmata algarum</name>
    <dbReference type="NCBI Taxonomy" id="2975278"/>
    <lineage>
        <taxon>Bacteria</taxon>
        <taxon>Pseudomonadati</taxon>
        <taxon>Planctomycetota</taxon>
        <taxon>Planctomycetia</taxon>
        <taxon>Gemmatales</taxon>
        <taxon>Gemmataceae</taxon>
        <taxon>Gemmata</taxon>
    </lineage>
</organism>
<feature type="compositionally biased region" description="Pro residues" evidence="1">
    <location>
        <begin position="191"/>
        <end position="205"/>
    </location>
</feature>
<dbReference type="RefSeq" id="WP_320687353.1">
    <property type="nucleotide sequence ID" value="NZ_JAXBLV010000184.1"/>
</dbReference>
<feature type="compositionally biased region" description="Low complexity" evidence="1">
    <location>
        <begin position="220"/>
        <end position="236"/>
    </location>
</feature>
<sequence>MTPHLKQAALALGAVLTFGGAASAAERDTLRTAGGSGTTMTLGGKGTTERAATEDNELTRGHHRYGGYYGWGGGYGYRGYYGSHYYRPYYGGYASFGYYRPAYYYAPRAYYPSYYYSAPVYSSYYYGGSGVGFGFSIGIGADPVSLSAPAQNLGTQSLRPAPQQMTPLTQPMAPPAAPGDGTFRYDGGPANPVPVPKADPQPMGPPGNTASPTDLPVSLKPKPASSPYKYKAYGEK</sequence>
<feature type="signal peptide" evidence="2">
    <location>
        <begin position="1"/>
        <end position="24"/>
    </location>
</feature>
<feature type="region of interest" description="Disordered" evidence="1">
    <location>
        <begin position="154"/>
        <end position="236"/>
    </location>
</feature>
<evidence type="ECO:0000256" key="2">
    <source>
        <dbReference type="SAM" id="SignalP"/>
    </source>
</evidence>
<feature type="chain" id="PRO_5045610161" evidence="2">
    <location>
        <begin position="25"/>
        <end position="236"/>
    </location>
</feature>
<evidence type="ECO:0000256" key="1">
    <source>
        <dbReference type="SAM" id="MobiDB-lite"/>
    </source>
</evidence>